<evidence type="ECO:0000313" key="2">
    <source>
        <dbReference type="Proteomes" id="UP001060085"/>
    </source>
</evidence>
<keyword evidence="2" id="KW-1185">Reference proteome</keyword>
<dbReference type="EMBL" id="CM044701">
    <property type="protein sequence ID" value="KAI5680531.1"/>
    <property type="molecule type" value="Genomic_DNA"/>
</dbReference>
<name>A0ACC0C6W2_CATRO</name>
<protein>
    <submittedName>
        <fullName evidence="1">Uncharacterized protein</fullName>
    </submittedName>
</protein>
<comment type="caution">
    <text evidence="1">The sequence shown here is derived from an EMBL/GenBank/DDBJ whole genome shotgun (WGS) entry which is preliminary data.</text>
</comment>
<dbReference type="Proteomes" id="UP001060085">
    <property type="component" value="Linkage Group LG01"/>
</dbReference>
<accession>A0ACC0C6W2</accession>
<organism evidence="1 2">
    <name type="scientific">Catharanthus roseus</name>
    <name type="common">Madagascar periwinkle</name>
    <name type="synonym">Vinca rosea</name>
    <dbReference type="NCBI Taxonomy" id="4058"/>
    <lineage>
        <taxon>Eukaryota</taxon>
        <taxon>Viridiplantae</taxon>
        <taxon>Streptophyta</taxon>
        <taxon>Embryophyta</taxon>
        <taxon>Tracheophyta</taxon>
        <taxon>Spermatophyta</taxon>
        <taxon>Magnoliopsida</taxon>
        <taxon>eudicotyledons</taxon>
        <taxon>Gunneridae</taxon>
        <taxon>Pentapetalae</taxon>
        <taxon>asterids</taxon>
        <taxon>lamiids</taxon>
        <taxon>Gentianales</taxon>
        <taxon>Apocynaceae</taxon>
        <taxon>Rauvolfioideae</taxon>
        <taxon>Vinceae</taxon>
        <taxon>Catharanthinae</taxon>
        <taxon>Catharanthus</taxon>
    </lineage>
</organism>
<sequence>MGDENNEDEEEMVCGSKKKRAHPEMSTPPVAASIPLGMSPSPATASPVETSTPSAAASISPGTSPSLAVTSSVETPSPLATLAPFCSCHTRVWHLALLFWLHLLRGCHRVEASMDPMHEHALRDAWQKRVLLQYKD</sequence>
<evidence type="ECO:0000313" key="1">
    <source>
        <dbReference type="EMBL" id="KAI5680531.1"/>
    </source>
</evidence>
<proteinExistence type="predicted"/>
<reference evidence="2" key="1">
    <citation type="journal article" date="2023" name="Nat. Plants">
        <title>Single-cell RNA sequencing provides a high-resolution roadmap for understanding the multicellular compartmentation of specialized metabolism.</title>
        <authorList>
            <person name="Sun S."/>
            <person name="Shen X."/>
            <person name="Li Y."/>
            <person name="Li Y."/>
            <person name="Wang S."/>
            <person name="Li R."/>
            <person name="Zhang H."/>
            <person name="Shen G."/>
            <person name="Guo B."/>
            <person name="Wei J."/>
            <person name="Xu J."/>
            <person name="St-Pierre B."/>
            <person name="Chen S."/>
            <person name="Sun C."/>
        </authorList>
    </citation>
    <scope>NUCLEOTIDE SEQUENCE [LARGE SCALE GENOMIC DNA]</scope>
</reference>
<gene>
    <name evidence="1" type="ORF">M9H77_01758</name>
</gene>